<dbReference type="AlphaFoldDB" id="A0A0L8FGU6"/>
<keyword evidence="1" id="KW-0175">Coiled coil</keyword>
<proteinExistence type="predicted"/>
<evidence type="ECO:0000313" key="2">
    <source>
        <dbReference type="EMBL" id="KOF62905.1"/>
    </source>
</evidence>
<dbReference type="STRING" id="37653.A0A0L8FGU6"/>
<evidence type="ECO:0000256" key="1">
    <source>
        <dbReference type="SAM" id="Coils"/>
    </source>
</evidence>
<dbReference type="PANTHER" id="PTHR18871:SF2">
    <property type="entry name" value="CENTROSOMAL PROTEIN OF 112 KDA"/>
    <property type="match status" value="1"/>
</dbReference>
<feature type="non-terminal residue" evidence="2">
    <location>
        <position position="180"/>
    </location>
</feature>
<dbReference type="PANTHER" id="PTHR18871">
    <property type="entry name" value="CENTROSOMAL PROTEIN OF 112 KDA"/>
    <property type="match status" value="1"/>
</dbReference>
<feature type="non-terminal residue" evidence="2">
    <location>
        <position position="1"/>
    </location>
</feature>
<name>A0A0L8FGU6_OCTBM</name>
<feature type="coiled-coil region" evidence="1">
    <location>
        <begin position="67"/>
        <end position="179"/>
    </location>
</feature>
<reference evidence="2" key="1">
    <citation type="submission" date="2015-07" db="EMBL/GenBank/DDBJ databases">
        <title>MeaNS - Measles Nucleotide Surveillance Program.</title>
        <authorList>
            <person name="Tran T."/>
            <person name="Druce J."/>
        </authorList>
    </citation>
    <scope>NUCLEOTIDE SEQUENCE</scope>
    <source>
        <strain evidence="2">UCB-OBI-ISO-001</strain>
        <tissue evidence="2">Gonad</tissue>
    </source>
</reference>
<protein>
    <submittedName>
        <fullName evidence="2">Uncharacterized protein</fullName>
    </submittedName>
</protein>
<accession>A0A0L8FGU6</accession>
<gene>
    <name evidence="2" type="ORF">OCBIM_22021367mg</name>
</gene>
<sequence>LQVISSSAESISVGSFAPPPLAEHSSSCSCVSNTDKPITSRVEIQGGATVHWDTPIDSISSATAASRKSLIDDSQRLIQSNERYEREKQIKMMEAKFHEEKLQEQEKHDQAVTAILDRKNAEIEELKTNFNEKRSELEETLFKLENEVKSLKLEIEKTKESKDKQIEELKKEMENMYQMK</sequence>
<dbReference type="InterPro" id="IPR055310">
    <property type="entry name" value="CEP112"/>
</dbReference>
<dbReference type="EMBL" id="KQ432093">
    <property type="protein sequence ID" value="KOF62905.1"/>
    <property type="molecule type" value="Genomic_DNA"/>
</dbReference>
<organism evidence="2">
    <name type="scientific">Octopus bimaculoides</name>
    <name type="common">California two-spotted octopus</name>
    <dbReference type="NCBI Taxonomy" id="37653"/>
    <lineage>
        <taxon>Eukaryota</taxon>
        <taxon>Metazoa</taxon>
        <taxon>Spiralia</taxon>
        <taxon>Lophotrochozoa</taxon>
        <taxon>Mollusca</taxon>
        <taxon>Cephalopoda</taxon>
        <taxon>Coleoidea</taxon>
        <taxon>Octopodiformes</taxon>
        <taxon>Octopoda</taxon>
        <taxon>Incirrata</taxon>
        <taxon>Octopodidae</taxon>
        <taxon>Octopus</taxon>
    </lineage>
</organism>